<sequence length="177" mass="18260">MRSTFRTLAAAAALAVSLGGAALAGPQYVDASGFAVSGFDVVAYFDKAQAPVGQSQPAPTPGKASITAEHNGATFAFATDANRARFLADPEAYAPQFDGHCAFGVAKGGKVPGDPQLWRIVDGRLYLNLQKSVQGMWEQDIPGHIATAGGNWPGLDPKPASERPVPELTAGLAPVAN</sequence>
<dbReference type="OrthoDB" id="344729at2"/>
<accession>A0A1H3XN56</accession>
<dbReference type="AlphaFoldDB" id="A0A1H3XN56"/>
<dbReference type="EMBL" id="FNQM01000002">
    <property type="protein sequence ID" value="SEA00022.1"/>
    <property type="molecule type" value="Genomic_DNA"/>
</dbReference>
<proteinExistence type="predicted"/>
<evidence type="ECO:0000313" key="3">
    <source>
        <dbReference type="EMBL" id="SEA00022.1"/>
    </source>
</evidence>
<evidence type="ECO:0000256" key="1">
    <source>
        <dbReference type="SAM" id="MobiDB-lite"/>
    </source>
</evidence>
<name>A0A1H3XN56_9RHOB</name>
<evidence type="ECO:0000256" key="2">
    <source>
        <dbReference type="SAM" id="SignalP"/>
    </source>
</evidence>
<evidence type="ECO:0008006" key="5">
    <source>
        <dbReference type="Google" id="ProtNLM"/>
    </source>
</evidence>
<dbReference type="Proteomes" id="UP000198703">
    <property type="component" value="Unassembled WGS sequence"/>
</dbReference>
<dbReference type="NCBIfam" id="NF041384">
    <property type="entry name" value="YHS_seleno_dom"/>
    <property type="match status" value="1"/>
</dbReference>
<keyword evidence="2" id="KW-0732">Signal</keyword>
<organism evidence="3 4">
    <name type="scientific">Rubrimonas cliftonensis</name>
    <dbReference type="NCBI Taxonomy" id="89524"/>
    <lineage>
        <taxon>Bacteria</taxon>
        <taxon>Pseudomonadati</taxon>
        <taxon>Pseudomonadota</taxon>
        <taxon>Alphaproteobacteria</taxon>
        <taxon>Rhodobacterales</taxon>
        <taxon>Paracoccaceae</taxon>
        <taxon>Rubrimonas</taxon>
    </lineage>
</organism>
<feature type="region of interest" description="Disordered" evidence="1">
    <location>
        <begin position="151"/>
        <end position="177"/>
    </location>
</feature>
<feature type="chain" id="PRO_5011610269" description="YHS domain-containing protein" evidence="2">
    <location>
        <begin position="25"/>
        <end position="177"/>
    </location>
</feature>
<gene>
    <name evidence="3" type="ORF">SAMN05444370_102470</name>
</gene>
<keyword evidence="4" id="KW-1185">Reference proteome</keyword>
<dbReference type="STRING" id="89524.SAMN05444370_102470"/>
<feature type="signal peptide" evidence="2">
    <location>
        <begin position="1"/>
        <end position="24"/>
    </location>
</feature>
<evidence type="ECO:0000313" key="4">
    <source>
        <dbReference type="Proteomes" id="UP000198703"/>
    </source>
</evidence>
<reference evidence="3 4" key="1">
    <citation type="submission" date="2016-10" db="EMBL/GenBank/DDBJ databases">
        <authorList>
            <person name="de Groot N.N."/>
        </authorList>
    </citation>
    <scope>NUCLEOTIDE SEQUENCE [LARGE SCALE GENOMIC DNA]</scope>
    <source>
        <strain evidence="3 4">DSM 15345</strain>
    </source>
</reference>
<dbReference type="RefSeq" id="WP_093249653.1">
    <property type="nucleotide sequence ID" value="NZ_FNQM01000002.1"/>
</dbReference>
<protein>
    <recommendedName>
        <fullName evidence="5">YHS domain-containing protein</fullName>
    </recommendedName>
</protein>